<dbReference type="InterPro" id="IPR036388">
    <property type="entry name" value="WH-like_DNA-bd_sf"/>
</dbReference>
<dbReference type="KEGG" id="wne:PIG85_00735"/>
<dbReference type="SUPFAM" id="SSF46785">
    <property type="entry name" value="Winged helix' DNA-binding domain"/>
    <property type="match status" value="1"/>
</dbReference>
<dbReference type="PROSITE" id="PS50949">
    <property type="entry name" value="HTH_GNTR"/>
    <property type="match status" value="1"/>
</dbReference>
<name>A0AB38XPD3_9ACTO</name>
<proteinExistence type="predicted"/>
<protein>
    <submittedName>
        <fullName evidence="5">GntR family transcriptional regulator</fullName>
    </submittedName>
</protein>
<dbReference type="GO" id="GO:0003677">
    <property type="term" value="F:DNA binding"/>
    <property type="evidence" value="ECO:0007669"/>
    <property type="project" value="UniProtKB-KW"/>
</dbReference>
<evidence type="ECO:0000259" key="4">
    <source>
        <dbReference type="PROSITE" id="PS50949"/>
    </source>
</evidence>
<keyword evidence="3" id="KW-0804">Transcription</keyword>
<evidence type="ECO:0000256" key="1">
    <source>
        <dbReference type="ARBA" id="ARBA00023015"/>
    </source>
</evidence>
<dbReference type="AlphaFoldDB" id="A0AB38XPD3"/>
<evidence type="ECO:0000256" key="2">
    <source>
        <dbReference type="ARBA" id="ARBA00023125"/>
    </source>
</evidence>
<dbReference type="GO" id="GO:0045892">
    <property type="term" value="P:negative regulation of DNA-templated transcription"/>
    <property type="evidence" value="ECO:0007669"/>
    <property type="project" value="TreeGrafter"/>
</dbReference>
<dbReference type="InterPro" id="IPR050679">
    <property type="entry name" value="Bact_HTH_transcr_reg"/>
</dbReference>
<dbReference type="Gene3D" id="3.40.1410.10">
    <property type="entry name" value="Chorismate lyase-like"/>
    <property type="match status" value="1"/>
</dbReference>
<evidence type="ECO:0000313" key="5">
    <source>
        <dbReference type="EMBL" id="WCE46203.1"/>
    </source>
</evidence>
<accession>A0AB38XPD3</accession>
<dbReference type="InterPro" id="IPR036390">
    <property type="entry name" value="WH_DNA-bd_sf"/>
</dbReference>
<dbReference type="GO" id="GO:0003700">
    <property type="term" value="F:DNA-binding transcription factor activity"/>
    <property type="evidence" value="ECO:0007669"/>
    <property type="project" value="InterPro"/>
</dbReference>
<dbReference type="PANTHER" id="PTHR44846">
    <property type="entry name" value="MANNOSYL-D-GLYCERATE TRANSPORT/METABOLISM SYSTEM REPRESSOR MNGR-RELATED"/>
    <property type="match status" value="1"/>
</dbReference>
<dbReference type="EMBL" id="CP116394">
    <property type="protein sequence ID" value="WCE46203.1"/>
    <property type="molecule type" value="Genomic_DNA"/>
</dbReference>
<sequence length="249" mass="27516">MPGKVPAAPQIRVDHSLPVPLYHQISEPLRKLITSGQLEPGTRLEDELSMAKRLGVSRPTARRALQNLVDLGLVIRKRAIGTIVAPKAIHRDLELTSLYEDLYRAGKKPSTKVLEYTITTPPAHVAISLGISEDQPVAYIRRLRFADNEPLAILTNYIPEDIAPKPAELSEHGLYAAMKNNSVSTHTARQKISARKATQTEAELLKESRGAAVLTMERIGYDAEGRAIEYGAHIYRASLYSFTMSLNAN</sequence>
<dbReference type="CDD" id="cd07377">
    <property type="entry name" value="WHTH_GntR"/>
    <property type="match status" value="1"/>
</dbReference>
<dbReference type="InterPro" id="IPR000524">
    <property type="entry name" value="Tscrpt_reg_HTH_GntR"/>
</dbReference>
<evidence type="ECO:0000256" key="3">
    <source>
        <dbReference type="ARBA" id="ARBA00023163"/>
    </source>
</evidence>
<dbReference type="Gene3D" id="1.10.10.10">
    <property type="entry name" value="Winged helix-like DNA-binding domain superfamily/Winged helix DNA-binding domain"/>
    <property type="match status" value="1"/>
</dbReference>
<dbReference type="InterPro" id="IPR011663">
    <property type="entry name" value="UTRA"/>
</dbReference>
<keyword evidence="2" id="KW-0238">DNA-binding</keyword>
<dbReference type="SMART" id="SM00345">
    <property type="entry name" value="HTH_GNTR"/>
    <property type="match status" value="1"/>
</dbReference>
<dbReference type="SMART" id="SM00866">
    <property type="entry name" value="UTRA"/>
    <property type="match status" value="1"/>
</dbReference>
<dbReference type="Pfam" id="PF07702">
    <property type="entry name" value="UTRA"/>
    <property type="match status" value="1"/>
</dbReference>
<feature type="domain" description="HTH gntR-type" evidence="4">
    <location>
        <begin position="19"/>
        <end position="87"/>
    </location>
</feature>
<dbReference type="Proteomes" id="UP001211044">
    <property type="component" value="Chromosome"/>
</dbReference>
<dbReference type="InterPro" id="IPR028978">
    <property type="entry name" value="Chorismate_lyase_/UTRA_dom_sf"/>
</dbReference>
<dbReference type="PANTHER" id="PTHR44846:SF17">
    <property type="entry name" value="GNTR-FAMILY TRANSCRIPTIONAL REGULATOR"/>
    <property type="match status" value="1"/>
</dbReference>
<dbReference type="SUPFAM" id="SSF64288">
    <property type="entry name" value="Chorismate lyase-like"/>
    <property type="match status" value="1"/>
</dbReference>
<keyword evidence="1" id="KW-0805">Transcription regulation</keyword>
<dbReference type="PRINTS" id="PR00035">
    <property type="entry name" value="HTHGNTR"/>
</dbReference>
<dbReference type="RefSeq" id="WP_004806914.1">
    <property type="nucleotide sequence ID" value="NZ_CP116394.1"/>
</dbReference>
<reference evidence="5" key="1">
    <citation type="submission" date="2023-01" db="EMBL/GenBank/DDBJ databases">
        <title>Comparative Genomic Analysis of the Clinically-Derived Winkia Strain NY0527 Provides Evidence into the Taxonomic Reassignment of Winkia neuii and Characterizes Their Virulence Traits.</title>
        <authorList>
            <person name="Cai X."/>
            <person name="Peng Y."/>
            <person name="Li M."/>
            <person name="Qiu Y."/>
            <person name="Wang Y."/>
            <person name="Xu L."/>
            <person name="Hou Q."/>
        </authorList>
    </citation>
    <scope>NUCLEOTIDE SEQUENCE</scope>
    <source>
        <strain evidence="5">NY0527</strain>
    </source>
</reference>
<gene>
    <name evidence="5" type="ORF">PIG85_00735</name>
</gene>
<evidence type="ECO:0000313" key="6">
    <source>
        <dbReference type="Proteomes" id="UP001211044"/>
    </source>
</evidence>
<organism evidence="5 6">
    <name type="scientific">Winkia neuii subsp. anitrata</name>
    <dbReference type="NCBI Taxonomy" id="29318"/>
    <lineage>
        <taxon>Bacteria</taxon>
        <taxon>Bacillati</taxon>
        <taxon>Actinomycetota</taxon>
        <taxon>Actinomycetes</taxon>
        <taxon>Actinomycetales</taxon>
        <taxon>Actinomycetaceae</taxon>
        <taxon>Winkia</taxon>
    </lineage>
</organism>
<dbReference type="Pfam" id="PF00392">
    <property type="entry name" value="GntR"/>
    <property type="match status" value="1"/>
</dbReference>